<dbReference type="InterPro" id="IPR042269">
    <property type="entry name" value="Ser_carbopepase_S28_SKS"/>
</dbReference>
<dbReference type="PANTHER" id="PTHR11010">
    <property type="entry name" value="PROTEASE S28 PRO-X CARBOXYPEPTIDASE-RELATED"/>
    <property type="match status" value="1"/>
</dbReference>
<comment type="similarity">
    <text evidence="1">Belongs to the peptidase S28 family.</text>
</comment>
<protein>
    <submittedName>
        <fullName evidence="7">Uncharacterized protein</fullName>
    </submittedName>
</protein>
<evidence type="ECO:0000256" key="1">
    <source>
        <dbReference type="ARBA" id="ARBA00011079"/>
    </source>
</evidence>
<keyword evidence="3 6" id="KW-0732">Signal</keyword>
<feature type="signal peptide" evidence="6">
    <location>
        <begin position="1"/>
        <end position="24"/>
    </location>
</feature>
<evidence type="ECO:0000256" key="4">
    <source>
        <dbReference type="ARBA" id="ARBA00022801"/>
    </source>
</evidence>
<dbReference type="PhylomeDB" id="A0A0G4F8H4"/>
<keyword evidence="4" id="KW-0378">Hydrolase</keyword>
<dbReference type="SUPFAM" id="SSF53474">
    <property type="entry name" value="alpha/beta-Hydrolases"/>
    <property type="match status" value="1"/>
</dbReference>
<keyword evidence="5" id="KW-0325">Glycoprotein</keyword>
<evidence type="ECO:0000256" key="3">
    <source>
        <dbReference type="ARBA" id="ARBA00022729"/>
    </source>
</evidence>
<dbReference type="EMBL" id="CDMZ01000192">
    <property type="protein sequence ID" value="CEM08847.1"/>
    <property type="molecule type" value="Genomic_DNA"/>
</dbReference>
<dbReference type="Gene3D" id="1.20.120.980">
    <property type="entry name" value="Serine carboxypeptidase S28, SKS domain"/>
    <property type="match status" value="1"/>
</dbReference>
<evidence type="ECO:0000313" key="7">
    <source>
        <dbReference type="EMBL" id="CEM08847.1"/>
    </source>
</evidence>
<evidence type="ECO:0000256" key="2">
    <source>
        <dbReference type="ARBA" id="ARBA00022670"/>
    </source>
</evidence>
<name>A0A0G4F8H4_9ALVE</name>
<reference evidence="7" key="1">
    <citation type="submission" date="2014-11" db="EMBL/GenBank/DDBJ databases">
        <authorList>
            <person name="Otto D Thomas"/>
            <person name="Naeem Raeece"/>
        </authorList>
    </citation>
    <scope>NUCLEOTIDE SEQUENCE</scope>
</reference>
<proteinExistence type="inferred from homology"/>
<accession>A0A0G4F8H4</accession>
<dbReference type="GO" id="GO:0008239">
    <property type="term" value="F:dipeptidyl-peptidase activity"/>
    <property type="evidence" value="ECO:0007669"/>
    <property type="project" value="TreeGrafter"/>
</dbReference>
<organism evidence="7">
    <name type="scientific">Chromera velia CCMP2878</name>
    <dbReference type="NCBI Taxonomy" id="1169474"/>
    <lineage>
        <taxon>Eukaryota</taxon>
        <taxon>Sar</taxon>
        <taxon>Alveolata</taxon>
        <taxon>Colpodellida</taxon>
        <taxon>Chromeraceae</taxon>
        <taxon>Chromera</taxon>
    </lineage>
</organism>
<dbReference type="Pfam" id="PF05577">
    <property type="entry name" value="Peptidase_S28"/>
    <property type="match status" value="1"/>
</dbReference>
<feature type="chain" id="PRO_5005188437" evidence="6">
    <location>
        <begin position="25"/>
        <end position="561"/>
    </location>
</feature>
<evidence type="ECO:0000256" key="5">
    <source>
        <dbReference type="ARBA" id="ARBA00023180"/>
    </source>
</evidence>
<gene>
    <name evidence="7" type="ORF">Cvel_15713</name>
</gene>
<sequence length="561" mass="61998">MQSLLLLPAFAVCLLLGWPSPSLASRGSETAGGGPLERFPPKVQFFWTDIDHFNFVSKSPAQKFAVKVLTYDGFYNRLPESPLLVYLGNEGVIESFYNNTGAMFEIAEEMGALVVFIEHRYYGNGTSLPWGGNSFTEEHLAFLTVEQAMGDFAEVLSQMRTDLECTGAKACPTILFGGSYGAMLVVWFRQKYPHLSVGGVAASAPVNTFADDLDLGALFWNASLSVFGSEGKIVGWPQCEQTVKKGMDEIQKKSLRQLSGTFPVCKKMETETDRLRLEAYVRGALSTLAMSDYSVQADLMQPLPPFPVREACKRMRQHVRKGKGSSPLLKDLVGAVNLMVNSTEKLECWDLGRELIEEEGGRERGNAGEDFSGNFPPSLSMGGNSLGDIWKVWSFQVCTELPMQPLTSEDFGFLIPFSEDHSRALKAACARLFPHTKWRPLWMRTATGGDSLGSVSNLIFSDGAKDPWGAGGPNRACYERIVQGKSTEGCEEMKPQTGSPQSFALHPSAVRLFIRDGAHHADLRASDPNDSEELRRARRKEREVMRKWIDEALGKEVLNVA</sequence>
<keyword evidence="2" id="KW-0645">Protease</keyword>
<dbReference type="AlphaFoldDB" id="A0A0G4F8H4"/>
<dbReference type="Gene3D" id="3.40.50.1820">
    <property type="entry name" value="alpha/beta hydrolase"/>
    <property type="match status" value="1"/>
</dbReference>
<dbReference type="GO" id="GO:0070008">
    <property type="term" value="F:serine-type exopeptidase activity"/>
    <property type="evidence" value="ECO:0007669"/>
    <property type="project" value="InterPro"/>
</dbReference>
<dbReference type="GO" id="GO:0006508">
    <property type="term" value="P:proteolysis"/>
    <property type="evidence" value="ECO:0007669"/>
    <property type="project" value="UniProtKB-KW"/>
</dbReference>
<dbReference type="PANTHER" id="PTHR11010:SF38">
    <property type="entry name" value="LYSOSOMAL PRO-X CARBOXYPEPTIDASE"/>
    <property type="match status" value="1"/>
</dbReference>
<dbReference type="VEuPathDB" id="CryptoDB:Cvel_15713"/>
<dbReference type="InterPro" id="IPR029058">
    <property type="entry name" value="AB_hydrolase_fold"/>
</dbReference>
<evidence type="ECO:0000256" key="6">
    <source>
        <dbReference type="SAM" id="SignalP"/>
    </source>
</evidence>
<dbReference type="InterPro" id="IPR008758">
    <property type="entry name" value="Peptidase_S28"/>
</dbReference>